<dbReference type="Proteomes" id="UP001490816">
    <property type="component" value="Unassembled WGS sequence"/>
</dbReference>
<organism evidence="1 2">
    <name type="scientific">Ruminococcoides intestinale</name>
    <dbReference type="NCBI Taxonomy" id="3133162"/>
    <lineage>
        <taxon>Bacteria</taxon>
        <taxon>Bacillati</taxon>
        <taxon>Bacillota</taxon>
        <taxon>Clostridia</taxon>
        <taxon>Eubacteriales</taxon>
        <taxon>Oscillospiraceae</taxon>
        <taxon>Ruminococcoides</taxon>
    </lineage>
</organism>
<proteinExistence type="predicted"/>
<evidence type="ECO:0000313" key="2">
    <source>
        <dbReference type="Proteomes" id="UP001490816"/>
    </source>
</evidence>
<name>A0ABV1F910_9FIRM</name>
<dbReference type="RefSeq" id="WP_367285900.1">
    <property type="nucleotide sequence ID" value="NZ_JBBMEZ010000003.1"/>
</dbReference>
<evidence type="ECO:0000313" key="1">
    <source>
        <dbReference type="EMBL" id="MEQ2469058.1"/>
    </source>
</evidence>
<reference evidence="1 2" key="1">
    <citation type="submission" date="2024-03" db="EMBL/GenBank/DDBJ databases">
        <title>Human intestinal bacterial collection.</title>
        <authorList>
            <person name="Pauvert C."/>
            <person name="Hitch T.C.A."/>
            <person name="Clavel T."/>
        </authorList>
    </citation>
    <scope>NUCLEOTIDE SEQUENCE [LARGE SCALE GENOMIC DNA]</scope>
    <source>
        <strain evidence="1 2">CLA-JM-H38</strain>
    </source>
</reference>
<sequence>MLIFNFVGEVSHGEPPYPIREDSMILKTHIMPERNIVILRTTLLGRTRFAAALQITTVITIR</sequence>
<comment type="caution">
    <text evidence="1">The sequence shown here is derived from an EMBL/GenBank/DDBJ whole genome shotgun (WGS) entry which is preliminary data.</text>
</comment>
<gene>
    <name evidence="1" type="ORF">WMO39_01745</name>
</gene>
<accession>A0ABV1F910</accession>
<protein>
    <submittedName>
        <fullName evidence="1">Uncharacterized protein</fullName>
    </submittedName>
</protein>
<dbReference type="EMBL" id="JBBMEZ010000003">
    <property type="protein sequence ID" value="MEQ2469058.1"/>
    <property type="molecule type" value="Genomic_DNA"/>
</dbReference>
<keyword evidence="2" id="KW-1185">Reference proteome</keyword>